<dbReference type="SMART" id="SM00356">
    <property type="entry name" value="ZnF_C3H1"/>
    <property type="match status" value="2"/>
</dbReference>
<feature type="repeat" description="ANK" evidence="5">
    <location>
        <begin position="137"/>
        <end position="172"/>
    </location>
</feature>
<feature type="compositionally biased region" description="Low complexity" evidence="7">
    <location>
        <begin position="204"/>
        <end position="227"/>
    </location>
</feature>
<keyword evidence="10" id="KW-1185">Reference proteome</keyword>
<dbReference type="InterPro" id="IPR000571">
    <property type="entry name" value="Znf_CCCH"/>
</dbReference>
<dbReference type="PROSITE" id="PS50088">
    <property type="entry name" value="ANK_REPEAT"/>
    <property type="match status" value="2"/>
</dbReference>
<dbReference type="GO" id="GO:0010468">
    <property type="term" value="P:regulation of gene expression"/>
    <property type="evidence" value="ECO:0007669"/>
    <property type="project" value="UniProtKB-ARBA"/>
</dbReference>
<dbReference type="GO" id="GO:0008270">
    <property type="term" value="F:zinc ion binding"/>
    <property type="evidence" value="ECO:0007669"/>
    <property type="project" value="UniProtKB-KW"/>
</dbReference>
<dbReference type="SUPFAM" id="SSF48403">
    <property type="entry name" value="Ankyrin repeat"/>
    <property type="match status" value="1"/>
</dbReference>
<dbReference type="Proteomes" id="UP000237000">
    <property type="component" value="Unassembled WGS sequence"/>
</dbReference>
<keyword evidence="9" id="KW-0812">Transmembrane</keyword>
<dbReference type="InterPro" id="IPR036770">
    <property type="entry name" value="Ankyrin_rpt-contain_sf"/>
</dbReference>
<proteinExistence type="predicted"/>
<dbReference type="PANTHER" id="PTHR14493:SF91">
    <property type="entry name" value="C3H1-TYPE DOMAIN-CONTAINING PROTEIN"/>
    <property type="match status" value="1"/>
</dbReference>
<evidence type="ECO:0000259" key="8">
    <source>
        <dbReference type="PROSITE" id="PS50103"/>
    </source>
</evidence>
<protein>
    <submittedName>
        <fullName evidence="9">Transmembrane protein</fullName>
    </submittedName>
</protein>
<dbReference type="OrthoDB" id="1577640at2759"/>
<evidence type="ECO:0000256" key="4">
    <source>
        <dbReference type="ARBA" id="ARBA00023125"/>
    </source>
</evidence>
<evidence type="ECO:0000256" key="7">
    <source>
        <dbReference type="SAM" id="MobiDB-lite"/>
    </source>
</evidence>
<feature type="region of interest" description="Disordered" evidence="7">
    <location>
        <begin position="204"/>
        <end position="231"/>
    </location>
</feature>
<feature type="zinc finger region" description="C3H1-type" evidence="6">
    <location>
        <begin position="317"/>
        <end position="339"/>
    </location>
</feature>
<evidence type="ECO:0000256" key="6">
    <source>
        <dbReference type="PROSITE-ProRule" id="PRU00723"/>
    </source>
</evidence>
<sequence>MCGGTEQFNSKTRQESESESESFNSRTRRASESESESESDAKAMNNPNETDVVSEPSISVLLELAADDDVERFKQCINDGCLINEAGLWYCRQRAAKRMAFMGRTPLMVAAMNGSLEVVKLILSMPNVDINRYCDPDKSTALHCAASSGTIAAIDVVKLLLLAGADLNATDCNGHRPFDVIVSPPNLANLKVALEEVLKSDGSACQSSSIPSSPSLPSSPEKGSSSSLFDSTTLPTTYEPNDLHISPASKKKVYPIDPSIPDIKNSIYSTDEFRMFSFKIRPCSRTYSHDWKECPFVHPGENARRRDPKKFHYSCVPCPDHRKAKCRRGDSCEYAHGVFESLLHPAQYRTQICKDGTSCPRRVCFFAHTSEELRPVYQSTGSAVPSHRSATSAATAIDIAPALNLSPGSPSVPILMPPSNGISQASMPWPQQKIPTLQLPGSHLQMSRLRSFNARNVPVESFQLQQKRPSMPSDLNELFSSKVISPRYSLFSPSQNPALFNKLQLQDSMLSPVKTNSFSPTYFEHASLGDFLPGMMSSQGIEPQFPFSSGVYAFGKSENQQQQLRSFGSRDLGSRSLPFRDTRELDLSLVQSLVKQSPSDINETTRFSVSDATHSGEYSDLRPLDQTGSEY</sequence>
<feature type="repeat" description="ANK" evidence="5">
    <location>
        <begin position="102"/>
        <end position="124"/>
    </location>
</feature>
<dbReference type="EMBL" id="JXTC01000097">
    <property type="protein sequence ID" value="PON89172.1"/>
    <property type="molecule type" value="Genomic_DNA"/>
</dbReference>
<evidence type="ECO:0000256" key="1">
    <source>
        <dbReference type="ARBA" id="ARBA00022723"/>
    </source>
</evidence>
<dbReference type="InterPro" id="IPR057444">
    <property type="entry name" value="Znf-CCCH_AtC3H23-like"/>
</dbReference>
<accession>A0A2P5EUF7</accession>
<dbReference type="Pfam" id="PF25512">
    <property type="entry name" value="zf-CCCH_AtC3H23"/>
    <property type="match status" value="1"/>
</dbReference>
<name>A0A2P5EUF7_TREOI</name>
<feature type="compositionally biased region" description="Polar residues" evidence="7">
    <location>
        <begin position="1"/>
        <end position="11"/>
    </location>
</feature>
<dbReference type="InParanoid" id="A0A2P5EUF7"/>
<feature type="region of interest" description="Disordered" evidence="7">
    <location>
        <begin position="1"/>
        <end position="52"/>
    </location>
</feature>
<keyword evidence="2 6" id="KW-0863">Zinc-finger</keyword>
<dbReference type="AlphaFoldDB" id="A0A2P5EUF7"/>
<feature type="domain" description="C3H1-type" evidence="8">
    <location>
        <begin position="317"/>
        <end position="339"/>
    </location>
</feature>
<keyword evidence="4" id="KW-0238">DNA-binding</keyword>
<dbReference type="SMART" id="SM00248">
    <property type="entry name" value="ANK"/>
    <property type="match status" value="2"/>
</dbReference>
<dbReference type="Gene3D" id="1.25.40.20">
    <property type="entry name" value="Ankyrin repeat-containing domain"/>
    <property type="match status" value="1"/>
</dbReference>
<dbReference type="PRINTS" id="PR01415">
    <property type="entry name" value="ANKYRIN"/>
</dbReference>
<dbReference type="Pfam" id="PF12796">
    <property type="entry name" value="Ank_2"/>
    <property type="match status" value="1"/>
</dbReference>
<organism evidence="9 10">
    <name type="scientific">Trema orientale</name>
    <name type="common">Charcoal tree</name>
    <name type="synonym">Celtis orientalis</name>
    <dbReference type="NCBI Taxonomy" id="63057"/>
    <lineage>
        <taxon>Eukaryota</taxon>
        <taxon>Viridiplantae</taxon>
        <taxon>Streptophyta</taxon>
        <taxon>Embryophyta</taxon>
        <taxon>Tracheophyta</taxon>
        <taxon>Spermatophyta</taxon>
        <taxon>Magnoliopsida</taxon>
        <taxon>eudicotyledons</taxon>
        <taxon>Gunneridae</taxon>
        <taxon>Pentapetalae</taxon>
        <taxon>rosids</taxon>
        <taxon>fabids</taxon>
        <taxon>Rosales</taxon>
        <taxon>Cannabaceae</taxon>
        <taxon>Trema</taxon>
    </lineage>
</organism>
<comment type="caution">
    <text evidence="9">The sequence shown here is derived from an EMBL/GenBank/DDBJ whole genome shotgun (WGS) entry which is preliminary data.</text>
</comment>
<dbReference type="Gene3D" id="3.30.1370.210">
    <property type="match status" value="1"/>
</dbReference>
<reference evidence="10" key="1">
    <citation type="submission" date="2016-06" db="EMBL/GenBank/DDBJ databases">
        <title>Parallel loss of symbiosis genes in relatives of nitrogen-fixing non-legume Parasponia.</title>
        <authorList>
            <person name="Van Velzen R."/>
            <person name="Holmer R."/>
            <person name="Bu F."/>
            <person name="Rutten L."/>
            <person name="Van Zeijl A."/>
            <person name="Liu W."/>
            <person name="Santuari L."/>
            <person name="Cao Q."/>
            <person name="Sharma T."/>
            <person name="Shen D."/>
            <person name="Roswanjaya Y."/>
            <person name="Wardhani T."/>
            <person name="Kalhor M.S."/>
            <person name="Jansen J."/>
            <person name="Van den Hoogen J."/>
            <person name="Gungor B."/>
            <person name="Hartog M."/>
            <person name="Hontelez J."/>
            <person name="Verver J."/>
            <person name="Yang W.-C."/>
            <person name="Schijlen E."/>
            <person name="Repin R."/>
            <person name="Schilthuizen M."/>
            <person name="Schranz E."/>
            <person name="Heidstra R."/>
            <person name="Miyata K."/>
            <person name="Fedorova E."/>
            <person name="Kohlen W."/>
            <person name="Bisseling T."/>
            <person name="Smit S."/>
            <person name="Geurts R."/>
        </authorList>
    </citation>
    <scope>NUCLEOTIDE SEQUENCE [LARGE SCALE GENOMIC DNA]</scope>
    <source>
        <strain evidence="10">cv. RG33-2</strain>
    </source>
</reference>
<evidence type="ECO:0000256" key="2">
    <source>
        <dbReference type="ARBA" id="ARBA00022771"/>
    </source>
</evidence>
<feature type="region of interest" description="Disordered" evidence="7">
    <location>
        <begin position="598"/>
        <end position="631"/>
    </location>
</feature>
<keyword evidence="5" id="KW-0040">ANK repeat</keyword>
<gene>
    <name evidence="9" type="ORF">TorRG33x02_150350</name>
</gene>
<keyword evidence="3 6" id="KW-0862">Zinc</keyword>
<keyword evidence="1 6" id="KW-0479">Metal-binding</keyword>
<dbReference type="PROSITE" id="PS50103">
    <property type="entry name" value="ZF_C3H1"/>
    <property type="match status" value="1"/>
</dbReference>
<evidence type="ECO:0000313" key="9">
    <source>
        <dbReference type="EMBL" id="PON89172.1"/>
    </source>
</evidence>
<keyword evidence="9" id="KW-0472">Membrane</keyword>
<dbReference type="InterPro" id="IPR002110">
    <property type="entry name" value="Ankyrin_rpt"/>
</dbReference>
<evidence type="ECO:0000313" key="10">
    <source>
        <dbReference type="Proteomes" id="UP000237000"/>
    </source>
</evidence>
<evidence type="ECO:0000256" key="3">
    <source>
        <dbReference type="ARBA" id="ARBA00022833"/>
    </source>
</evidence>
<dbReference type="GO" id="GO:0003677">
    <property type="term" value="F:DNA binding"/>
    <property type="evidence" value="ECO:0007669"/>
    <property type="project" value="UniProtKB-KW"/>
</dbReference>
<dbReference type="InterPro" id="IPR045234">
    <property type="entry name" value="Unkempt-like"/>
</dbReference>
<dbReference type="PANTHER" id="PTHR14493">
    <property type="entry name" value="UNKEMPT FAMILY MEMBER"/>
    <property type="match status" value="1"/>
</dbReference>
<feature type="compositionally biased region" description="Polar residues" evidence="7">
    <location>
        <begin position="598"/>
        <end position="613"/>
    </location>
</feature>
<evidence type="ECO:0000256" key="5">
    <source>
        <dbReference type="PROSITE-ProRule" id="PRU00023"/>
    </source>
</evidence>
<dbReference type="PROSITE" id="PS50297">
    <property type="entry name" value="ANK_REP_REGION"/>
    <property type="match status" value="2"/>
</dbReference>